<evidence type="ECO:0000313" key="1">
    <source>
        <dbReference type="EMBL" id="PZC73434.1"/>
    </source>
</evidence>
<organism evidence="1 2">
    <name type="scientific">Helicoverpa armigera</name>
    <name type="common">Cotton bollworm</name>
    <name type="synonym">Heliothis armigera</name>
    <dbReference type="NCBI Taxonomy" id="29058"/>
    <lineage>
        <taxon>Eukaryota</taxon>
        <taxon>Metazoa</taxon>
        <taxon>Ecdysozoa</taxon>
        <taxon>Arthropoda</taxon>
        <taxon>Hexapoda</taxon>
        <taxon>Insecta</taxon>
        <taxon>Pterygota</taxon>
        <taxon>Neoptera</taxon>
        <taxon>Endopterygota</taxon>
        <taxon>Lepidoptera</taxon>
        <taxon>Glossata</taxon>
        <taxon>Ditrysia</taxon>
        <taxon>Noctuoidea</taxon>
        <taxon>Noctuidae</taxon>
        <taxon>Heliothinae</taxon>
        <taxon>Helicoverpa</taxon>
    </lineage>
</organism>
<protein>
    <submittedName>
        <fullName evidence="1">Uncharacterized protein</fullName>
    </submittedName>
</protein>
<dbReference type="OrthoDB" id="194358at2759"/>
<keyword evidence="2" id="KW-1185">Reference proteome</keyword>
<sequence length="304" mass="36273">MLQSLYRIWKKPAKSEEQDPKKALKRKLQILLNAVDKGVIEDVKDVIEWFEHDLLRNKQLLADLYTLENERNGNERNGNERNGNECITEHDVIIKACEAKQKNILYYLLKETHFLDYLVDPSVSETEVHNQRKKAIELALRRDAFCMVEMLYDHWCGNLFWIGHDILKLEALEKLLKDAKQTAEKNKHNQQMWINYHCLTEFNTFQIELHKKLSEESRENPPKDNTPKATSLAGVLDIYNQYNKKDIRLPHDCKNIELKMQQNFEDQSSIYFKAKFNVMYEVYFRKIDFNVSLLILENLFYLRR</sequence>
<dbReference type="Proteomes" id="UP000249218">
    <property type="component" value="Unassembled WGS sequence"/>
</dbReference>
<gene>
    <name evidence="1" type="primary">HaOG209530</name>
    <name evidence="1" type="ORF">B5X24_HaOG209530</name>
</gene>
<dbReference type="AlphaFoldDB" id="A0A2W1BIA1"/>
<proteinExistence type="predicted"/>
<dbReference type="EMBL" id="KZ150105">
    <property type="protein sequence ID" value="PZC73434.1"/>
    <property type="molecule type" value="Genomic_DNA"/>
</dbReference>
<accession>A0A2W1BIA1</accession>
<reference evidence="1 2" key="1">
    <citation type="journal article" date="2017" name="BMC Biol.">
        <title>Genomic innovations, transcriptional plasticity and gene loss underlying the evolution and divergence of two highly polyphagous and invasive Helicoverpa pest species.</title>
        <authorList>
            <person name="Pearce S.L."/>
            <person name="Clarke D.F."/>
            <person name="East P.D."/>
            <person name="Elfekih S."/>
            <person name="Gordon K.H."/>
            <person name="Jermiin L.S."/>
            <person name="McGaughran A."/>
            <person name="Oakeshott J.G."/>
            <person name="Papanikolaou A."/>
            <person name="Perera O.P."/>
            <person name="Rane R.V."/>
            <person name="Richards S."/>
            <person name="Tay W.T."/>
            <person name="Walsh T.K."/>
            <person name="Anderson A."/>
            <person name="Anderson C.J."/>
            <person name="Asgari S."/>
            <person name="Board P.G."/>
            <person name="Bretschneider A."/>
            <person name="Campbell P.M."/>
            <person name="Chertemps T."/>
            <person name="Christeller J.T."/>
            <person name="Coppin C.W."/>
            <person name="Downes S.J."/>
            <person name="Duan G."/>
            <person name="Farnsworth C.A."/>
            <person name="Good R.T."/>
            <person name="Han L.B."/>
            <person name="Han Y.C."/>
            <person name="Hatje K."/>
            <person name="Horne I."/>
            <person name="Huang Y.P."/>
            <person name="Hughes D.S."/>
            <person name="Jacquin-Joly E."/>
            <person name="James W."/>
            <person name="Jhangiani S."/>
            <person name="Kollmar M."/>
            <person name="Kuwar S.S."/>
            <person name="Li S."/>
            <person name="Liu N.Y."/>
            <person name="Maibeche M.T."/>
            <person name="Miller J.R."/>
            <person name="Montagne N."/>
            <person name="Perry T."/>
            <person name="Qu J."/>
            <person name="Song S.V."/>
            <person name="Sutton G.G."/>
            <person name="Vogel H."/>
            <person name="Walenz B.P."/>
            <person name="Xu W."/>
            <person name="Zhang H.J."/>
            <person name="Zou Z."/>
            <person name="Batterham P."/>
            <person name="Edwards O.R."/>
            <person name="Feyereisen R."/>
            <person name="Gibbs R.A."/>
            <person name="Heckel D.G."/>
            <person name="McGrath A."/>
            <person name="Robin C."/>
            <person name="Scherer S.E."/>
            <person name="Worley K.C."/>
            <person name="Wu Y.D."/>
        </authorList>
    </citation>
    <scope>NUCLEOTIDE SEQUENCE [LARGE SCALE GENOMIC DNA]</scope>
    <source>
        <strain evidence="1">Harm_GR_Male_#8</strain>
        <tissue evidence="1">Whole organism</tissue>
    </source>
</reference>
<evidence type="ECO:0000313" key="2">
    <source>
        <dbReference type="Proteomes" id="UP000249218"/>
    </source>
</evidence>
<name>A0A2W1BIA1_HELAM</name>